<protein>
    <submittedName>
        <fullName evidence="12">Uncharacterized protein LOC107491431</fullName>
    </submittedName>
</protein>
<keyword evidence="6" id="KW-0233">DNA recombination</keyword>
<gene>
    <name evidence="12" type="primary">LOC107491431</name>
</gene>
<feature type="region of interest" description="Disordered" evidence="8">
    <location>
        <begin position="441"/>
        <end position="471"/>
    </location>
</feature>
<evidence type="ECO:0000256" key="3">
    <source>
        <dbReference type="ARBA" id="ARBA00022771"/>
    </source>
</evidence>
<evidence type="ECO:0000313" key="11">
    <source>
        <dbReference type="Proteomes" id="UP000515211"/>
    </source>
</evidence>
<keyword evidence="1" id="KW-0815">Transposition</keyword>
<dbReference type="InterPro" id="IPR018289">
    <property type="entry name" value="MULE_transposase_dom"/>
</dbReference>
<keyword evidence="3 7" id="KW-0863">Zinc-finger</keyword>
<dbReference type="SMART" id="SM00575">
    <property type="entry name" value="ZnF_PMZ"/>
    <property type="match status" value="1"/>
</dbReference>
<evidence type="ECO:0000256" key="1">
    <source>
        <dbReference type="ARBA" id="ARBA00022578"/>
    </source>
</evidence>
<dbReference type="GO" id="GO:0004803">
    <property type="term" value="F:transposase activity"/>
    <property type="evidence" value="ECO:0007669"/>
    <property type="project" value="InterPro"/>
</dbReference>
<dbReference type="PANTHER" id="PTHR31973:SF187">
    <property type="entry name" value="MUTATOR TRANSPOSASE MUDRA PROTEIN"/>
    <property type="match status" value="1"/>
</dbReference>
<dbReference type="GeneID" id="107491431"/>
<reference evidence="12" key="2">
    <citation type="submission" date="2025-08" db="UniProtKB">
        <authorList>
            <consortium name="RefSeq"/>
        </authorList>
    </citation>
    <scope>IDENTIFICATION</scope>
    <source>
        <tissue evidence="12">Whole plant</tissue>
    </source>
</reference>
<feature type="region of interest" description="Disordered" evidence="8">
    <location>
        <begin position="492"/>
        <end position="642"/>
    </location>
</feature>
<organism evidence="11 12">
    <name type="scientific">Arachis duranensis</name>
    <name type="common">Wild peanut</name>
    <dbReference type="NCBI Taxonomy" id="130453"/>
    <lineage>
        <taxon>Eukaryota</taxon>
        <taxon>Viridiplantae</taxon>
        <taxon>Streptophyta</taxon>
        <taxon>Embryophyta</taxon>
        <taxon>Tracheophyta</taxon>
        <taxon>Spermatophyta</taxon>
        <taxon>Magnoliopsida</taxon>
        <taxon>eudicotyledons</taxon>
        <taxon>Gunneridae</taxon>
        <taxon>Pentapetalae</taxon>
        <taxon>rosids</taxon>
        <taxon>fabids</taxon>
        <taxon>Fabales</taxon>
        <taxon>Fabaceae</taxon>
        <taxon>Papilionoideae</taxon>
        <taxon>50 kb inversion clade</taxon>
        <taxon>dalbergioids sensu lato</taxon>
        <taxon>Dalbergieae</taxon>
        <taxon>Pterocarpus clade</taxon>
        <taxon>Arachis</taxon>
    </lineage>
</organism>
<evidence type="ECO:0000259" key="9">
    <source>
        <dbReference type="PROSITE" id="PS50158"/>
    </source>
</evidence>
<sequence length="642" mass="73196">MGSNAADQHWLSNKIEKRLAIHLQMTRKEASDFLKDEYGIHPHDKMVYRALKEARDRIVGSESEQYGKLRDYQFELLRSNPGSTALLEVIPIPQSPPVFDKIYICLDACKKGFKSGCRPLIYLDGCFLKGYFGGQLLSAIAQDSNNHFYTIAYAVVGSETKESWKWFLTLLQEDLGNASVHGWNFMSDQQKGLLEAMKEVMPEALHRNCVMHIWKNFINRFKDLQVRDVVWECASCSTPPEFVETMEKLKKINEEAWEYLTRFDPRVWVKAYLNHGPKVDSLTNNMCESWNAKIGKYRMKPILTMCEELRCYVMRRMTKHITLLSAYPGKLAPVQQKRLGRLIRPSNRWNAEWTGDNERKRFEVSRKTSRVDVDLMKHTCSCNMWQLTGMPCVHAIAAIRKKHDKPEDYVHKWLCMESIHLTYAHSIQPVPSEEYWHRTGYIKPNPPPIKRPIGRPKAHKRKKDPIEDLIQGDKVRKTFRITCSKCGEKGHNYKTCKGAPSNPNWKPKTRKPKHQNSSSQALVELPLSQSAPEPEAGQNTQQAAPAEQAQDTSSHAAPFSQAPIKTTKYTHSKIPAKFRPKQPIKRPPAPTTTQTQVAPPTSTSVTTTSSGGVSKETLAATTSATTGLFKFIPNPGFKNQTK</sequence>
<feature type="compositionally biased region" description="Basic residues" evidence="8">
    <location>
        <begin position="452"/>
        <end position="463"/>
    </location>
</feature>
<reference evidence="11" key="1">
    <citation type="journal article" date="2016" name="Nat. Genet.">
        <title>The genome sequences of Arachis duranensis and Arachis ipaensis, the diploid ancestors of cultivated peanut.</title>
        <authorList>
            <person name="Bertioli D.J."/>
            <person name="Cannon S.B."/>
            <person name="Froenicke L."/>
            <person name="Huang G."/>
            <person name="Farmer A.D."/>
            <person name="Cannon E.K."/>
            <person name="Liu X."/>
            <person name="Gao D."/>
            <person name="Clevenger J."/>
            <person name="Dash S."/>
            <person name="Ren L."/>
            <person name="Moretzsohn M.C."/>
            <person name="Shirasawa K."/>
            <person name="Huang W."/>
            <person name="Vidigal B."/>
            <person name="Abernathy B."/>
            <person name="Chu Y."/>
            <person name="Niederhuth C.E."/>
            <person name="Umale P."/>
            <person name="Araujo A.C."/>
            <person name="Kozik A."/>
            <person name="Kim K.D."/>
            <person name="Burow M.D."/>
            <person name="Varshney R.K."/>
            <person name="Wang X."/>
            <person name="Zhang X."/>
            <person name="Barkley N."/>
            <person name="Guimaraes P.M."/>
            <person name="Isobe S."/>
            <person name="Guo B."/>
            <person name="Liao B."/>
            <person name="Stalker H.T."/>
            <person name="Schmitz R.J."/>
            <person name="Scheffler B.E."/>
            <person name="Leal-Bertioli S.C."/>
            <person name="Xun X."/>
            <person name="Jackson S.A."/>
            <person name="Michelmore R."/>
            <person name="Ozias-Akins P."/>
        </authorList>
    </citation>
    <scope>NUCLEOTIDE SEQUENCE [LARGE SCALE GENOMIC DNA]</scope>
    <source>
        <strain evidence="11">cv. V14167</strain>
    </source>
</reference>
<keyword evidence="2" id="KW-0479">Metal-binding</keyword>
<keyword evidence="4" id="KW-0862">Zinc</keyword>
<name>A0A6P4DJ38_ARADU</name>
<evidence type="ECO:0000313" key="12">
    <source>
        <dbReference type="RefSeq" id="XP_015967763.1"/>
    </source>
</evidence>
<dbReference type="PANTHER" id="PTHR31973">
    <property type="entry name" value="POLYPROTEIN, PUTATIVE-RELATED"/>
    <property type="match status" value="1"/>
</dbReference>
<evidence type="ECO:0000256" key="5">
    <source>
        <dbReference type="ARBA" id="ARBA00023125"/>
    </source>
</evidence>
<dbReference type="InterPro" id="IPR007527">
    <property type="entry name" value="Znf_SWIM"/>
</dbReference>
<dbReference type="OrthoDB" id="1418370at2759"/>
<dbReference type="GO" id="GO:0003677">
    <property type="term" value="F:DNA binding"/>
    <property type="evidence" value="ECO:0007669"/>
    <property type="project" value="UniProtKB-KW"/>
</dbReference>
<evidence type="ECO:0000256" key="7">
    <source>
        <dbReference type="PROSITE-ProRule" id="PRU00047"/>
    </source>
</evidence>
<dbReference type="RefSeq" id="XP_015967763.1">
    <property type="nucleotide sequence ID" value="XM_016112277.3"/>
</dbReference>
<dbReference type="GO" id="GO:0006313">
    <property type="term" value="P:DNA transposition"/>
    <property type="evidence" value="ECO:0007669"/>
    <property type="project" value="InterPro"/>
</dbReference>
<evidence type="ECO:0000259" key="10">
    <source>
        <dbReference type="PROSITE" id="PS50966"/>
    </source>
</evidence>
<evidence type="ECO:0000256" key="8">
    <source>
        <dbReference type="SAM" id="MobiDB-lite"/>
    </source>
</evidence>
<feature type="domain" description="SWIM-type" evidence="10">
    <location>
        <begin position="362"/>
        <end position="403"/>
    </location>
</feature>
<feature type="compositionally biased region" description="Basic residues" evidence="8">
    <location>
        <begin position="568"/>
        <end position="584"/>
    </location>
</feature>
<feature type="compositionally biased region" description="Low complexity" evidence="8">
    <location>
        <begin position="591"/>
        <end position="626"/>
    </location>
</feature>
<accession>A0A6P4DJ38</accession>
<evidence type="ECO:0000256" key="6">
    <source>
        <dbReference type="ARBA" id="ARBA00023172"/>
    </source>
</evidence>
<dbReference type="PROSITE" id="PS01007">
    <property type="entry name" value="TRANSPOSASE_MUTATOR"/>
    <property type="match status" value="1"/>
</dbReference>
<dbReference type="InterPro" id="IPR001878">
    <property type="entry name" value="Znf_CCHC"/>
</dbReference>
<feature type="compositionally biased region" description="Polar residues" evidence="8">
    <location>
        <begin position="515"/>
        <end position="555"/>
    </location>
</feature>
<keyword evidence="5" id="KW-0238">DNA-binding</keyword>
<keyword evidence="11" id="KW-1185">Reference proteome</keyword>
<proteinExistence type="predicted"/>
<dbReference type="InterPro" id="IPR001207">
    <property type="entry name" value="Transposase_mutator"/>
</dbReference>
<dbReference type="PROSITE" id="PS50966">
    <property type="entry name" value="ZF_SWIM"/>
    <property type="match status" value="1"/>
</dbReference>
<evidence type="ECO:0000256" key="2">
    <source>
        <dbReference type="ARBA" id="ARBA00022723"/>
    </source>
</evidence>
<dbReference type="KEGG" id="adu:107491431"/>
<dbReference type="AlphaFoldDB" id="A0A6P4DJ38"/>
<evidence type="ECO:0000256" key="4">
    <source>
        <dbReference type="ARBA" id="ARBA00022833"/>
    </source>
</evidence>
<dbReference type="Pfam" id="PF04434">
    <property type="entry name" value="SWIM"/>
    <property type="match status" value="1"/>
</dbReference>
<dbReference type="Pfam" id="PF10551">
    <property type="entry name" value="MULE"/>
    <property type="match status" value="1"/>
</dbReference>
<dbReference type="PROSITE" id="PS50158">
    <property type="entry name" value="ZF_CCHC"/>
    <property type="match status" value="1"/>
</dbReference>
<dbReference type="Proteomes" id="UP000515211">
    <property type="component" value="Chromosome 5"/>
</dbReference>
<dbReference type="GO" id="GO:0008270">
    <property type="term" value="F:zinc ion binding"/>
    <property type="evidence" value="ECO:0007669"/>
    <property type="project" value="UniProtKB-KW"/>
</dbReference>
<feature type="domain" description="CCHC-type" evidence="9">
    <location>
        <begin position="483"/>
        <end position="497"/>
    </location>
</feature>
<dbReference type="InterPro" id="IPR006564">
    <property type="entry name" value="Znf_PMZ"/>
</dbReference>